<feature type="compositionally biased region" description="Low complexity" evidence="2">
    <location>
        <begin position="207"/>
        <end position="222"/>
    </location>
</feature>
<evidence type="ECO:0000313" key="6">
    <source>
        <dbReference type="Proteomes" id="UP001454036"/>
    </source>
</evidence>
<proteinExistence type="predicted"/>
<evidence type="ECO:0000256" key="1">
    <source>
        <dbReference type="ARBA" id="ARBA00022853"/>
    </source>
</evidence>
<dbReference type="PANTHER" id="PTHR46774:SF3">
    <property type="entry name" value="CHROMATIN MODIFICATION-RELATED PROTEIN EAF1 A-RELATED"/>
    <property type="match status" value="1"/>
</dbReference>
<evidence type="ECO:0000256" key="2">
    <source>
        <dbReference type="SAM" id="MobiDB-lite"/>
    </source>
</evidence>
<evidence type="ECO:0000259" key="3">
    <source>
        <dbReference type="PROSITE" id="PS50090"/>
    </source>
</evidence>
<feature type="region of interest" description="Disordered" evidence="2">
    <location>
        <begin position="1827"/>
        <end position="1857"/>
    </location>
</feature>
<dbReference type="GO" id="GO:0035267">
    <property type="term" value="C:NuA4 histone acetyltransferase complex"/>
    <property type="evidence" value="ECO:0007669"/>
    <property type="project" value="InterPro"/>
</dbReference>
<feature type="region of interest" description="Disordered" evidence="2">
    <location>
        <begin position="1483"/>
        <end position="1596"/>
    </location>
</feature>
<comment type="caution">
    <text evidence="5">The sequence shown here is derived from an EMBL/GenBank/DDBJ whole genome shotgun (WGS) entry which is preliminary data.</text>
</comment>
<evidence type="ECO:0000259" key="4">
    <source>
        <dbReference type="PROSITE" id="PS51204"/>
    </source>
</evidence>
<evidence type="ECO:0000313" key="5">
    <source>
        <dbReference type="EMBL" id="GAA0155508.1"/>
    </source>
</evidence>
<dbReference type="Proteomes" id="UP001454036">
    <property type="component" value="Unassembled WGS sequence"/>
</dbReference>
<feature type="region of interest" description="Disordered" evidence="2">
    <location>
        <begin position="1090"/>
        <end position="1115"/>
    </location>
</feature>
<feature type="compositionally biased region" description="Low complexity" evidence="2">
    <location>
        <begin position="1559"/>
        <end position="1571"/>
    </location>
</feature>
<protein>
    <submittedName>
        <fullName evidence="5">Chromatin/chromatin-binding, or -regulatory protein</fullName>
    </submittedName>
</protein>
<feature type="compositionally biased region" description="Low complexity" evidence="2">
    <location>
        <begin position="1091"/>
        <end position="1103"/>
    </location>
</feature>
<gene>
    <name evidence="5" type="ORF">LIER_13219</name>
</gene>
<reference evidence="5 6" key="1">
    <citation type="submission" date="2024-01" db="EMBL/GenBank/DDBJ databases">
        <title>The complete chloroplast genome sequence of Lithospermum erythrorhizon: insights into the phylogenetic relationship among Boraginaceae species and the maternal lineages of purple gromwells.</title>
        <authorList>
            <person name="Okada T."/>
            <person name="Watanabe K."/>
        </authorList>
    </citation>
    <scope>NUCLEOTIDE SEQUENCE [LARGE SCALE GENOMIC DNA]</scope>
</reference>
<dbReference type="SMART" id="SM00717">
    <property type="entry name" value="SANT"/>
    <property type="match status" value="1"/>
</dbReference>
<organism evidence="5 6">
    <name type="scientific">Lithospermum erythrorhizon</name>
    <name type="common">Purple gromwell</name>
    <name type="synonym">Lithospermum officinale var. erythrorhizon</name>
    <dbReference type="NCBI Taxonomy" id="34254"/>
    <lineage>
        <taxon>Eukaryota</taxon>
        <taxon>Viridiplantae</taxon>
        <taxon>Streptophyta</taxon>
        <taxon>Embryophyta</taxon>
        <taxon>Tracheophyta</taxon>
        <taxon>Spermatophyta</taxon>
        <taxon>Magnoliopsida</taxon>
        <taxon>eudicotyledons</taxon>
        <taxon>Gunneridae</taxon>
        <taxon>Pentapetalae</taxon>
        <taxon>asterids</taxon>
        <taxon>lamiids</taxon>
        <taxon>Boraginales</taxon>
        <taxon>Boraginaceae</taxon>
        <taxon>Boraginoideae</taxon>
        <taxon>Lithospermeae</taxon>
        <taxon>Lithospermum</taxon>
    </lineage>
</organism>
<dbReference type="Pfam" id="PF13921">
    <property type="entry name" value="Myb_DNA-bind_6"/>
    <property type="match status" value="1"/>
</dbReference>
<dbReference type="GO" id="GO:0006325">
    <property type="term" value="P:chromatin organization"/>
    <property type="evidence" value="ECO:0007669"/>
    <property type="project" value="UniProtKB-KW"/>
</dbReference>
<dbReference type="PANTHER" id="PTHR46774">
    <property type="entry name" value="CHROMATIN MODIFICATION-RELATED PROTEIN EAF1 A-RELATED"/>
    <property type="match status" value="1"/>
</dbReference>
<feature type="compositionally biased region" description="Basic residues" evidence="2">
    <location>
        <begin position="913"/>
        <end position="922"/>
    </location>
</feature>
<feature type="compositionally biased region" description="Low complexity" evidence="2">
    <location>
        <begin position="1496"/>
        <end position="1505"/>
    </location>
</feature>
<feature type="region of interest" description="Disordered" evidence="2">
    <location>
        <begin position="996"/>
        <end position="1018"/>
    </location>
</feature>
<keyword evidence="6" id="KW-1185">Reference proteome</keyword>
<dbReference type="SMART" id="SM00573">
    <property type="entry name" value="HSA"/>
    <property type="match status" value="1"/>
</dbReference>
<feature type="region of interest" description="Disordered" evidence="2">
    <location>
        <begin position="101"/>
        <end position="123"/>
    </location>
</feature>
<sequence length="1857" mass="203393">MHGFSSGSVLVVNAEVDSMGGVVEGGGVGSGTITSPQRVVIEKVQAELRQEHDVREERRRELEFLEKGGDPLEFKLSTTFSLSRQSTSVTDHQPYQFLSSEEKGSFARPASPHGDSVESSGRPVVRPLCDPDCADNLMLFEGENEFPEVDKNLTHPSKCIVTPSEQSSQLDVHANSKELKSSATFNVPRNSYRRRSRPNRDSSKTGSNNAALARSTSLSSRHSPIEVKGLSSDVEFQMNQTVLVNPKPVPPNPVESTISKSSEKPSELDGVKTAELTANASEDLINDHDNKQMLLSPGVVCEDQECSHIKKDFGSAVLECEPCEAITKLEDLATCGQKHGCGGSNHNMNDLCVDVQKNSVVVASKVLDSESSCTDMGSNTDGCNSNELYTDQKGAGNVKEHILVPQMTPVKEEATDIEEQKKTQVLDSVVLNDDSTLNNQNQENELQCGAVKEVKKNAFVLGNTVKDPLAVQSVKASTTAYSETCNPVTGSGTALIVSNQESVRSFLVELSEPKPSIANSAVTMDGKESNAKAVSKADEDAILKEASVIEAKHKRIVELSAAAFPVENFRKSHWDYVLDEMAWLANDFAQERLWKMTAAARLCYQVAYTSQFRFQEKHHIMEQKRVAHLLSDAVIQFWNSVQDSNKDMPLPCYKDSALTIRQYAVNFLKFNSSCIQPNQAEAPVTPDRNSDLGMVGMSWDDNSTEDNLFYLVPFGAMKTYRKSIESHVAQYEKTGSSLQEEVETSAFNAVTAFGAFHNAYEDEEGETSTYDCDTIKSSRHGQKKRKILPNGYGRRSYEVLDDLMYKQQCIENKLGTQEDEFKGKRPASLNVSIPTKRVRTASRQRVLSPFTAGTSGYVPLPIKADASSGDTSSFHDDQSILYGGSIMPNNMEVESVRDFGKQLPFDSSEVSKPRKKKKRKHLGSAYEQRWQVDSNFQSDQRDHSKKRSEGYQLESNGCGGLSGQHVMKKPKVMRPSALENTFDNIPPVAGSVPSPVASQMSNMPNPNIKIIGGGERGRKTKASKVSSRQQGSGSPWLQFEDQALIVLVHDLGPNWELVSDAINCTLQFKSVHRKPSECKERHIVLMDKTTGDGADSAEDSGSSQPYPSTLPGIPKGSARQLFQQLQRPIEEETLKSHFEKIIKIVQKQHYRKSQNGNNDPKQLQQPHSSHMLALSQVCPNNLNGVPVLTPFDLCDQTTSNPEFPSLGYQSPHNNCLPMSNQASAAPVPALQGPATMLDGNNFPSPGSLYPYVRDGRLAIPRSASLSIDEQQKMQQYNQMFPARNIQQPSLTSSEPGTDRGMRMLPGANGIGAMGGVNRSGPVPRPGFQTMAPSPTLNSGIVHSSGMIMKPSPVNMLSGSRSGQGNSVMRARDSLHMMRPTQSRETQRHILASEFQMQVPQANQGVLPYVSDSNLANQSVPSRLLQQQPQMLNHRPQLQGVNQASPQHQAYALRLMKERQLQRIIHQQQKQQQFVSSNAVLPHVQPPAQLPKTTSLPNSSQVQPQISSPPVPFSASVPSSSLPSVPHHQHKHQMPPQGLVRNLQIGGSGLANHVGKQKRQPQQQQRPQSFQQAGRRHPEQRQQPLSQPHTKHVKGVGRGNLIQQSTSVESCLPNGLSTTPGNPCTERSEQAIHSVQGQGLYMESPLNSVQNTKKLGSPNSLSQCQPMYPGQVAPASNNIEIEASHSDYKNSNLTPVSSVCHQSVAPMVTDLSNQQQQQMQSHQETANHNLPAVQLVLQVSRQVNSDMTTKLQNGESPIDQCNIRNNVQPDGTTSQAGINATKGIPVVSFYADQRNASEQLHDSVTSSAPSSFASAVTHLADGADKAVESLGCKQSSQQDPSPLSQPQQPASPISQLQQ</sequence>
<accession>A0AAV3PZ84</accession>
<dbReference type="EMBL" id="BAABME010002640">
    <property type="protein sequence ID" value="GAA0155508.1"/>
    <property type="molecule type" value="Genomic_DNA"/>
</dbReference>
<feature type="domain" description="HSA" evidence="4">
    <location>
        <begin position="561"/>
        <end position="634"/>
    </location>
</feature>
<feature type="compositionally biased region" description="Low complexity" evidence="2">
    <location>
        <begin position="1512"/>
        <end position="1525"/>
    </location>
</feature>
<dbReference type="PROSITE" id="PS50090">
    <property type="entry name" value="MYB_LIKE"/>
    <property type="match status" value="1"/>
</dbReference>
<feature type="region of interest" description="Disordered" evidence="2">
    <location>
        <begin position="163"/>
        <end position="224"/>
    </location>
</feature>
<feature type="domain" description="Myb-like" evidence="3">
    <location>
        <begin position="1028"/>
        <end position="1086"/>
    </location>
</feature>
<dbReference type="PROSITE" id="PS51204">
    <property type="entry name" value="HSA"/>
    <property type="match status" value="1"/>
</dbReference>
<keyword evidence="1" id="KW-0156">Chromatin regulator</keyword>
<dbReference type="InterPro" id="IPR014012">
    <property type="entry name" value="HSA_dom"/>
</dbReference>
<dbReference type="InterPro" id="IPR001005">
    <property type="entry name" value="SANT/Myb"/>
</dbReference>
<dbReference type="Pfam" id="PF07529">
    <property type="entry name" value="HSA"/>
    <property type="match status" value="1"/>
</dbReference>
<feature type="region of interest" description="Disordered" evidence="2">
    <location>
        <begin position="903"/>
        <end position="965"/>
    </location>
</feature>
<feature type="region of interest" description="Disordered" evidence="2">
    <location>
        <begin position="243"/>
        <end position="269"/>
    </location>
</feature>
<name>A0AAV3PZ84_LITER</name>
<dbReference type="InterPro" id="IPR044798">
    <property type="entry name" value="EAF1A/B"/>
</dbReference>
<feature type="compositionally biased region" description="Low complexity" evidence="2">
    <location>
        <begin position="1833"/>
        <end position="1857"/>
    </location>
</feature>